<evidence type="ECO:0000313" key="2">
    <source>
        <dbReference type="Proteomes" id="UP000239366"/>
    </source>
</evidence>
<dbReference type="SUPFAM" id="SSF55729">
    <property type="entry name" value="Acyl-CoA N-acyltransferases (Nat)"/>
    <property type="match status" value="1"/>
</dbReference>
<accession>A0A2S7T8J8</accession>
<name>A0A2S7T8J8_9FLAO</name>
<proteinExistence type="predicted"/>
<dbReference type="EMBL" id="MQVX01000001">
    <property type="protein sequence ID" value="PQJ15786.1"/>
    <property type="molecule type" value="Genomic_DNA"/>
</dbReference>
<protein>
    <submittedName>
        <fullName evidence="1">Uncharacterized protein</fullName>
    </submittedName>
</protein>
<dbReference type="OrthoDB" id="9822524at2"/>
<organism evidence="1 2">
    <name type="scientific">Aureicoccus marinus</name>
    <dbReference type="NCBI Taxonomy" id="754435"/>
    <lineage>
        <taxon>Bacteria</taxon>
        <taxon>Pseudomonadati</taxon>
        <taxon>Bacteroidota</taxon>
        <taxon>Flavobacteriia</taxon>
        <taxon>Flavobacteriales</taxon>
        <taxon>Flavobacteriaceae</taxon>
        <taxon>Aureicoccus</taxon>
    </lineage>
</organism>
<sequence>MKKIEYRLHHLISDEMVEKRFNCFNEVLHYYKDIESSRETYDKDSSHLVFYIDGKFAGYTRLTECPYNYMALEKMSDIKLSNDKYTLEMGRTFVIPEYREIKLLNVILGIGLNICRQIGYKKVIGNVSYENHIKMPATVGFEFTNELADFKMPFSDKGKHTFYLLECDLEKTNAIRQNELQRLQALLLTKGYEFAIY</sequence>
<keyword evidence="2" id="KW-1185">Reference proteome</keyword>
<dbReference type="InterPro" id="IPR016181">
    <property type="entry name" value="Acyl_CoA_acyltransferase"/>
</dbReference>
<dbReference type="Gene3D" id="3.40.630.30">
    <property type="match status" value="1"/>
</dbReference>
<reference evidence="2" key="1">
    <citation type="submission" date="2016-11" db="EMBL/GenBank/DDBJ databases">
        <title>Trade-off between light-utilization and light-protection in marine flavobacteria.</title>
        <authorList>
            <person name="Kumagai Y."/>
            <person name="Yoshizawa S."/>
            <person name="Kogure K."/>
        </authorList>
    </citation>
    <scope>NUCLEOTIDE SEQUENCE [LARGE SCALE GENOMIC DNA]</scope>
    <source>
        <strain evidence="2">SG-18</strain>
    </source>
</reference>
<dbReference type="Proteomes" id="UP000239366">
    <property type="component" value="Unassembled WGS sequence"/>
</dbReference>
<gene>
    <name evidence="1" type="ORF">BST99_08655</name>
</gene>
<dbReference type="AlphaFoldDB" id="A0A2S7T8J8"/>
<dbReference type="RefSeq" id="WP_105001445.1">
    <property type="nucleotide sequence ID" value="NZ_MQVX01000001.1"/>
</dbReference>
<evidence type="ECO:0000313" key="1">
    <source>
        <dbReference type="EMBL" id="PQJ15786.1"/>
    </source>
</evidence>
<comment type="caution">
    <text evidence="1">The sequence shown here is derived from an EMBL/GenBank/DDBJ whole genome shotgun (WGS) entry which is preliminary data.</text>
</comment>